<keyword evidence="10" id="KW-1185">Reference proteome</keyword>
<evidence type="ECO:0000256" key="7">
    <source>
        <dbReference type="ARBA" id="ARBA00023278"/>
    </source>
</evidence>
<comment type="similarity">
    <text evidence="2">Belongs to the CLV3/ESR signal peptide family.</text>
</comment>
<evidence type="ECO:0000256" key="1">
    <source>
        <dbReference type="ARBA" id="ARBA00004239"/>
    </source>
</evidence>
<dbReference type="GO" id="GO:0005576">
    <property type="term" value="C:extracellular region"/>
    <property type="evidence" value="ECO:0007669"/>
    <property type="project" value="UniProtKB-SubCell"/>
</dbReference>
<dbReference type="InterPro" id="IPR039617">
    <property type="entry name" value="CLAVATA3-CLE"/>
</dbReference>
<evidence type="ECO:0000256" key="3">
    <source>
        <dbReference type="ARBA" id="ARBA00022525"/>
    </source>
</evidence>
<reference evidence="9" key="2">
    <citation type="journal article" date="2024" name="Plant">
        <title>Genomic evolution and insights into agronomic trait innovations of Sesamum species.</title>
        <authorList>
            <person name="Miao H."/>
            <person name="Wang L."/>
            <person name="Qu L."/>
            <person name="Liu H."/>
            <person name="Sun Y."/>
            <person name="Le M."/>
            <person name="Wang Q."/>
            <person name="Wei S."/>
            <person name="Zheng Y."/>
            <person name="Lin W."/>
            <person name="Duan Y."/>
            <person name="Cao H."/>
            <person name="Xiong S."/>
            <person name="Wang X."/>
            <person name="Wei L."/>
            <person name="Li C."/>
            <person name="Ma Q."/>
            <person name="Ju M."/>
            <person name="Zhao R."/>
            <person name="Li G."/>
            <person name="Mu C."/>
            <person name="Tian Q."/>
            <person name="Mei H."/>
            <person name="Zhang T."/>
            <person name="Gao T."/>
            <person name="Zhang H."/>
        </authorList>
    </citation>
    <scope>NUCLEOTIDE SEQUENCE</scope>
    <source>
        <strain evidence="9">3651</strain>
    </source>
</reference>
<accession>A0AAE1YZJ1</accession>
<keyword evidence="5" id="KW-0221">Differentiation</keyword>
<evidence type="ECO:0000256" key="4">
    <source>
        <dbReference type="ARBA" id="ARBA00022729"/>
    </source>
</evidence>
<proteinExistence type="inferred from homology"/>
<keyword evidence="3" id="KW-0964">Secreted</keyword>
<dbReference type="PANTHER" id="PTHR36016">
    <property type="entry name" value="CLAVATA3/ESR (CLE)-RELATED PROTEIN 7"/>
    <property type="match status" value="1"/>
</dbReference>
<evidence type="ECO:0000256" key="8">
    <source>
        <dbReference type="SAM" id="MobiDB-lite"/>
    </source>
</evidence>
<comment type="caution">
    <text evidence="9">The sequence shown here is derived from an EMBL/GenBank/DDBJ whole genome shotgun (WGS) entry which is preliminary data.</text>
</comment>
<evidence type="ECO:0000313" key="9">
    <source>
        <dbReference type="EMBL" id="KAK4438803.1"/>
    </source>
</evidence>
<dbReference type="PANTHER" id="PTHR36016:SF1">
    <property type="entry name" value="CLAVATA3_ESR (CLE)-RELATED PROTEIN 5-RELATED"/>
    <property type="match status" value="1"/>
</dbReference>
<evidence type="ECO:0000256" key="5">
    <source>
        <dbReference type="ARBA" id="ARBA00022782"/>
    </source>
</evidence>
<sequence length="190" mass="20678">MASSPTTKVFIAFFVAFCVFPVIMSSRVLMHEESSDSRTLFHTLGFDFSEQEAPLHRKATMDRGSSFREVPGGPNPHHNSKPPTMHRSIAMDIGDSSFREVPTGPNPRHNSGPPGPASFLEVPLHRKAAMDRGSLFRKVPGGPDSHHNSKPPTMHRNVAMDIGDSSFREVPTGPNPRHNSGPPGPASLLV</sequence>
<keyword evidence="6" id="KW-0325">Glycoprotein</keyword>
<comment type="subcellular location">
    <subcellularLocation>
        <location evidence="1">Secreted</location>
        <location evidence="1">Extracellular space</location>
    </subcellularLocation>
</comment>
<keyword evidence="7" id="KW-0379">Hydroxylation</keyword>
<evidence type="ECO:0000256" key="6">
    <source>
        <dbReference type="ARBA" id="ARBA00023180"/>
    </source>
</evidence>
<gene>
    <name evidence="9" type="ORF">Salat_0214900</name>
</gene>
<dbReference type="GO" id="GO:0030154">
    <property type="term" value="P:cell differentiation"/>
    <property type="evidence" value="ECO:0007669"/>
    <property type="project" value="UniProtKB-KW"/>
</dbReference>
<dbReference type="AlphaFoldDB" id="A0AAE1YZJ1"/>
<protein>
    <submittedName>
        <fullName evidence="9">Uncharacterized protein</fullName>
    </submittedName>
</protein>
<evidence type="ECO:0000313" key="10">
    <source>
        <dbReference type="Proteomes" id="UP001293254"/>
    </source>
</evidence>
<evidence type="ECO:0000256" key="2">
    <source>
        <dbReference type="ARBA" id="ARBA00005416"/>
    </source>
</evidence>
<dbReference type="Proteomes" id="UP001293254">
    <property type="component" value="Unassembled WGS sequence"/>
</dbReference>
<organism evidence="9 10">
    <name type="scientific">Sesamum alatum</name>
    <dbReference type="NCBI Taxonomy" id="300844"/>
    <lineage>
        <taxon>Eukaryota</taxon>
        <taxon>Viridiplantae</taxon>
        <taxon>Streptophyta</taxon>
        <taxon>Embryophyta</taxon>
        <taxon>Tracheophyta</taxon>
        <taxon>Spermatophyta</taxon>
        <taxon>Magnoliopsida</taxon>
        <taxon>eudicotyledons</taxon>
        <taxon>Gunneridae</taxon>
        <taxon>Pentapetalae</taxon>
        <taxon>asterids</taxon>
        <taxon>lamiids</taxon>
        <taxon>Lamiales</taxon>
        <taxon>Pedaliaceae</taxon>
        <taxon>Sesamum</taxon>
    </lineage>
</organism>
<reference evidence="9" key="1">
    <citation type="submission" date="2020-06" db="EMBL/GenBank/DDBJ databases">
        <authorList>
            <person name="Li T."/>
            <person name="Hu X."/>
            <person name="Zhang T."/>
            <person name="Song X."/>
            <person name="Zhang H."/>
            <person name="Dai N."/>
            <person name="Sheng W."/>
            <person name="Hou X."/>
            <person name="Wei L."/>
        </authorList>
    </citation>
    <scope>NUCLEOTIDE SEQUENCE</scope>
    <source>
        <strain evidence="9">3651</strain>
        <tissue evidence="9">Leaf</tissue>
    </source>
</reference>
<dbReference type="EMBL" id="JACGWO010000001">
    <property type="protein sequence ID" value="KAK4438803.1"/>
    <property type="molecule type" value="Genomic_DNA"/>
</dbReference>
<feature type="region of interest" description="Disordered" evidence="8">
    <location>
        <begin position="64"/>
        <end position="120"/>
    </location>
</feature>
<keyword evidence="4" id="KW-0732">Signal</keyword>
<name>A0AAE1YZJ1_9LAMI</name>
<feature type="region of interest" description="Disordered" evidence="8">
    <location>
        <begin position="135"/>
        <end position="190"/>
    </location>
</feature>